<keyword evidence="5 7" id="KW-0472">Membrane</keyword>
<evidence type="ECO:0000313" key="8">
    <source>
        <dbReference type="EMBL" id="ALK82306.1"/>
    </source>
</evidence>
<dbReference type="SMR" id="A0A141GHZ3"/>
<keyword evidence="6" id="KW-0325">Glycoprotein</keyword>
<feature type="transmembrane region" description="Helical" evidence="7">
    <location>
        <begin position="477"/>
        <end position="503"/>
    </location>
</feature>
<keyword evidence="3 7" id="KW-0812">Transmembrane</keyword>
<dbReference type="AlphaFoldDB" id="A0A141GHZ3"/>
<evidence type="ECO:0000256" key="7">
    <source>
        <dbReference type="SAM" id="Phobius"/>
    </source>
</evidence>
<feature type="transmembrane region" description="Helical" evidence="7">
    <location>
        <begin position="7"/>
        <end position="32"/>
    </location>
</feature>
<comment type="subcellular location">
    <subcellularLocation>
        <location evidence="1">Membrane</location>
    </subcellularLocation>
</comment>
<dbReference type="PRINTS" id="PR01609">
    <property type="entry name" value="CD36FAMILY"/>
</dbReference>
<evidence type="ECO:0000256" key="2">
    <source>
        <dbReference type="ARBA" id="ARBA00010532"/>
    </source>
</evidence>
<dbReference type="RefSeq" id="XP_064105676.1">
    <property type="nucleotide sequence ID" value="XM_064249606.1"/>
</dbReference>
<dbReference type="EMBL" id="KP658863">
    <property type="protein sequence ID" value="ALK82306.1"/>
    <property type="molecule type" value="mRNA"/>
</dbReference>
<dbReference type="RefSeq" id="XP_064105674.1">
    <property type="nucleotide sequence ID" value="XM_064249604.1"/>
</dbReference>
<dbReference type="GO" id="GO:0005044">
    <property type="term" value="F:scavenger receptor activity"/>
    <property type="evidence" value="ECO:0007669"/>
    <property type="project" value="TreeGrafter"/>
</dbReference>
<evidence type="ECO:0000256" key="3">
    <source>
        <dbReference type="ARBA" id="ARBA00022692"/>
    </source>
</evidence>
<dbReference type="InterPro" id="IPR002159">
    <property type="entry name" value="CD36_fam"/>
</dbReference>
<name>A0A141GHZ3_MACNP</name>
<evidence type="ECO:0000256" key="6">
    <source>
        <dbReference type="ARBA" id="ARBA00023180"/>
    </source>
</evidence>
<accession>A0A141GHZ3</accession>
<dbReference type="RefSeq" id="XP_064105677.1">
    <property type="nucleotide sequence ID" value="XM_064249607.1"/>
</dbReference>
<protein>
    <submittedName>
        <fullName evidence="8">Scavenger receptor class B type I protein</fullName>
    </submittedName>
</protein>
<evidence type="ECO:0000256" key="1">
    <source>
        <dbReference type="ARBA" id="ARBA00004370"/>
    </source>
</evidence>
<dbReference type="GO" id="GO:0005737">
    <property type="term" value="C:cytoplasm"/>
    <property type="evidence" value="ECO:0007669"/>
    <property type="project" value="TreeGrafter"/>
</dbReference>
<reference evidence="8" key="1">
    <citation type="submission" date="2015-01" db="EMBL/GenBank/DDBJ databases">
        <title>Regulation of growth performance and lipid metabolism by dietary lipid sources in oriental river prawn, Macrobrachium nipponense.</title>
        <authorList>
            <person name="Ding Z."/>
        </authorList>
    </citation>
    <scope>NUCLEOTIDE SEQUENCE</scope>
</reference>
<proteinExistence type="evidence at transcript level"/>
<dbReference type="GO" id="GO:0016020">
    <property type="term" value="C:membrane"/>
    <property type="evidence" value="ECO:0007669"/>
    <property type="project" value="UniProtKB-SubCell"/>
</dbReference>
<dbReference type="PANTHER" id="PTHR11923:SF51">
    <property type="entry name" value="LYSOSOME MEMBRANE PROTEIN 2"/>
    <property type="match status" value="1"/>
</dbReference>
<dbReference type="PANTHER" id="PTHR11923">
    <property type="entry name" value="SCAVENGER RECEPTOR CLASS B TYPE-1 SR-B1"/>
    <property type="match status" value="1"/>
</dbReference>
<sequence>MLPMKQVTIMTVIGSILVLLCSIFLGVFPSIFNSIVNKMLVLSRDSATLGDFISPPVPIYMQFYLFHVTNPDDIRFHGAKPKLKQVGPYTYAEVRTKHNMTWNDDDGTVTYLQDKSYFFREDMSHGLKESDEITTINPIMVVLADFVDRYRTDQNKKLLDLIWTEIEVGFDIFATEAVGNTIFYGFDLPEFDFDFSNLSVIIPGVNVTEGLSGSLYDILTKLNERGVIDVEPPESLRSNQIHFLKNNTDDHPYEVKTGAQGLDDYLHIVSWNGKSSLSYWNDEYCDQINGTDGTQFPPQVSKDQALYIYTSELCRSLYLTYEKEVDVHGVTTYRFIPPKDALEDPLVNPDNQCFCYPNVSYCLHASMLNMAPCAFDAPIVLSTPHFYQGNQEDIDSIDGLSPHKEEHETYLDIEPNTGVAMRAMKKMQLNVPLKRYGSFPSFKNVPEVIFPIVWVNESAQIDEDTASSVRKALYSPFTIVDAICGTLIGIGALLILVGTWKFIGVRRARNQQKL</sequence>
<dbReference type="GeneID" id="135215154"/>
<keyword evidence="8" id="KW-0675">Receptor</keyword>
<organism evidence="8">
    <name type="scientific">Macrobrachium nipponense</name>
    <name type="common">Oriental river shrimp</name>
    <name type="synonym">Palaemon nipponensis</name>
    <dbReference type="NCBI Taxonomy" id="159736"/>
    <lineage>
        <taxon>Eukaryota</taxon>
        <taxon>Metazoa</taxon>
        <taxon>Ecdysozoa</taxon>
        <taxon>Arthropoda</taxon>
        <taxon>Crustacea</taxon>
        <taxon>Multicrustacea</taxon>
        <taxon>Malacostraca</taxon>
        <taxon>Eumalacostraca</taxon>
        <taxon>Eucarida</taxon>
        <taxon>Decapoda</taxon>
        <taxon>Pleocyemata</taxon>
        <taxon>Caridea</taxon>
        <taxon>Palaemonoidea</taxon>
        <taxon>Palaemonidae</taxon>
        <taxon>Macrobrachium</taxon>
    </lineage>
</organism>
<keyword evidence="4 7" id="KW-1133">Transmembrane helix</keyword>
<evidence type="ECO:0000256" key="5">
    <source>
        <dbReference type="ARBA" id="ARBA00023136"/>
    </source>
</evidence>
<evidence type="ECO:0000256" key="4">
    <source>
        <dbReference type="ARBA" id="ARBA00022989"/>
    </source>
</evidence>
<comment type="similarity">
    <text evidence="2">Belongs to the CD36 family.</text>
</comment>
<dbReference type="Pfam" id="PF01130">
    <property type="entry name" value="CD36"/>
    <property type="match status" value="1"/>
</dbReference>
<dbReference type="RefSeq" id="XP_064105675.1">
    <property type="nucleotide sequence ID" value="XM_064249605.1"/>
</dbReference>